<reference evidence="1" key="1">
    <citation type="submission" date="2018-11" db="EMBL/GenBank/DDBJ databases">
        <authorList>
            <consortium name="Pathogen Informatics"/>
        </authorList>
    </citation>
    <scope>NUCLEOTIDE SEQUENCE</scope>
</reference>
<accession>A0A3S5A3V5</accession>
<name>A0A3S5A3V5_9PLAT</name>
<keyword evidence="2" id="KW-1185">Reference proteome</keyword>
<gene>
    <name evidence="1" type="ORF">PXEA_LOCUS20412</name>
</gene>
<protein>
    <submittedName>
        <fullName evidence="1">Uncharacterized protein</fullName>
    </submittedName>
</protein>
<dbReference type="Proteomes" id="UP000784294">
    <property type="component" value="Unassembled WGS sequence"/>
</dbReference>
<comment type="caution">
    <text evidence="1">The sequence shown here is derived from an EMBL/GenBank/DDBJ whole genome shotgun (WGS) entry which is preliminary data.</text>
</comment>
<sequence length="175" mass="19245">METSWYSFRHILENLECSVVEFNPTVASQTTSCHSECPLTSTQLASCHLFPGGQTFAETISIYLSSPGPLINRSVQAWLLGQLASKHQVNTSGYSVLANNNLKLQSHTSMSQPMICSAINELGGPLLGLHRLRCIWIATEEIVTDRLAVGPFVQTLLTTRNTNTIDKALFSNSYI</sequence>
<feature type="non-terminal residue" evidence="1">
    <location>
        <position position="1"/>
    </location>
</feature>
<dbReference type="EMBL" id="CAAALY010084021">
    <property type="protein sequence ID" value="VEL26972.1"/>
    <property type="molecule type" value="Genomic_DNA"/>
</dbReference>
<evidence type="ECO:0000313" key="1">
    <source>
        <dbReference type="EMBL" id="VEL26972.1"/>
    </source>
</evidence>
<proteinExistence type="predicted"/>
<dbReference type="AlphaFoldDB" id="A0A3S5A3V5"/>
<organism evidence="1 2">
    <name type="scientific">Protopolystoma xenopodis</name>
    <dbReference type="NCBI Taxonomy" id="117903"/>
    <lineage>
        <taxon>Eukaryota</taxon>
        <taxon>Metazoa</taxon>
        <taxon>Spiralia</taxon>
        <taxon>Lophotrochozoa</taxon>
        <taxon>Platyhelminthes</taxon>
        <taxon>Monogenea</taxon>
        <taxon>Polyopisthocotylea</taxon>
        <taxon>Polystomatidea</taxon>
        <taxon>Polystomatidae</taxon>
        <taxon>Protopolystoma</taxon>
    </lineage>
</organism>
<evidence type="ECO:0000313" key="2">
    <source>
        <dbReference type="Proteomes" id="UP000784294"/>
    </source>
</evidence>